<dbReference type="HOGENOM" id="CLU_097083_2_0_9"/>
<dbReference type="AlphaFoldDB" id="A5D2V8"/>
<reference evidence="3" key="1">
    <citation type="journal article" date="2008" name="Genome Res.">
        <title>The genome of Pelotomaculum thermopropionicum reveals niche-associated evolution in anaerobic microbiota.</title>
        <authorList>
            <person name="Kosaka T."/>
            <person name="Kato S."/>
            <person name="Shimoyama T."/>
            <person name="Ishii S."/>
            <person name="Abe T."/>
            <person name="Watanabe K."/>
        </authorList>
    </citation>
    <scope>NUCLEOTIDE SEQUENCE [LARGE SCALE GENOMIC DNA]</scope>
    <source>
        <strain evidence="3">DSM 13744 / JCM 10971 / SI</strain>
    </source>
</reference>
<organism evidence="2 3">
    <name type="scientific">Pelotomaculum thermopropionicum (strain DSM 13744 / JCM 10971 / SI)</name>
    <dbReference type="NCBI Taxonomy" id="370438"/>
    <lineage>
        <taxon>Bacteria</taxon>
        <taxon>Bacillati</taxon>
        <taxon>Bacillota</taxon>
        <taxon>Clostridia</taxon>
        <taxon>Eubacteriales</taxon>
        <taxon>Desulfotomaculaceae</taxon>
        <taxon>Pelotomaculum</taxon>
    </lineage>
</organism>
<evidence type="ECO:0000313" key="3">
    <source>
        <dbReference type="Proteomes" id="UP000006556"/>
    </source>
</evidence>
<accession>A5D2V8</accession>
<dbReference type="InterPro" id="IPR021338">
    <property type="entry name" value="DUF2953"/>
</dbReference>
<keyword evidence="1" id="KW-0472">Membrane</keyword>
<keyword evidence="1" id="KW-1133">Transmembrane helix</keyword>
<proteinExistence type="predicted"/>
<dbReference type="STRING" id="370438.PTH_1240"/>
<dbReference type="KEGG" id="pth:PTH_1240"/>
<gene>
    <name evidence="2" type="ordered locus">PTH_1240</name>
</gene>
<dbReference type="eggNOG" id="ENOG50330CC">
    <property type="taxonomic scope" value="Bacteria"/>
</dbReference>
<sequence length="228" mass="25724">MTGVYIAAVLTVFFLTGLFMTVVRLCLHYERRGRDDEMALELSVWRGLLSYRLKIPVAEVKKPEIRPVTRFGPLLRAVPRPVFKIMAELSGRSGRPLAKEKRTVAVPGPAKIITSLCQNLSLLKRYGPAIKYLLKRVRLRRFRWLTEIGARDPARSGVITGLAWAAKGYLLPLICRLFSPGGARPQFAVRPSFEKPCFNSVLDCIFEVRIGHIIFAGFKALAIKMKQQ</sequence>
<dbReference type="EMBL" id="AP009389">
    <property type="protein sequence ID" value="BAF59421.1"/>
    <property type="molecule type" value="Genomic_DNA"/>
</dbReference>
<feature type="transmembrane region" description="Helical" evidence="1">
    <location>
        <begin position="6"/>
        <end position="27"/>
    </location>
</feature>
<dbReference type="Pfam" id="PF11167">
    <property type="entry name" value="DUF2953"/>
    <property type="match status" value="1"/>
</dbReference>
<evidence type="ECO:0000256" key="1">
    <source>
        <dbReference type="SAM" id="Phobius"/>
    </source>
</evidence>
<dbReference type="Proteomes" id="UP000006556">
    <property type="component" value="Chromosome"/>
</dbReference>
<keyword evidence="3" id="KW-1185">Reference proteome</keyword>
<evidence type="ECO:0000313" key="2">
    <source>
        <dbReference type="EMBL" id="BAF59421.1"/>
    </source>
</evidence>
<keyword evidence="1" id="KW-0812">Transmembrane</keyword>
<name>A5D2V8_PELTS</name>
<protein>
    <submittedName>
        <fullName evidence="2">Hypothetical membrane protein</fullName>
    </submittedName>
</protein>